<name>A0A816QWZ9_BRANA</name>
<dbReference type="EMBL" id="HG994370">
    <property type="protein sequence ID" value="CAF2064291.1"/>
    <property type="molecule type" value="Genomic_DNA"/>
</dbReference>
<organism evidence="1">
    <name type="scientific">Brassica napus</name>
    <name type="common">Rape</name>
    <dbReference type="NCBI Taxonomy" id="3708"/>
    <lineage>
        <taxon>Eukaryota</taxon>
        <taxon>Viridiplantae</taxon>
        <taxon>Streptophyta</taxon>
        <taxon>Embryophyta</taxon>
        <taxon>Tracheophyta</taxon>
        <taxon>Spermatophyta</taxon>
        <taxon>Magnoliopsida</taxon>
        <taxon>eudicotyledons</taxon>
        <taxon>Gunneridae</taxon>
        <taxon>Pentapetalae</taxon>
        <taxon>rosids</taxon>
        <taxon>malvids</taxon>
        <taxon>Brassicales</taxon>
        <taxon>Brassicaceae</taxon>
        <taxon>Brassiceae</taxon>
        <taxon>Brassica</taxon>
    </lineage>
</organism>
<protein>
    <submittedName>
        <fullName evidence="1">(rape) hypothetical protein</fullName>
    </submittedName>
</protein>
<proteinExistence type="predicted"/>
<sequence length="43" mass="4967">MPQKMKFFRYWDSLSSASNIALCFHHLLHSRGEMCCASRFGAT</sequence>
<gene>
    <name evidence="1" type="ORF">DARMORV10_C06P46410.1</name>
</gene>
<dbReference type="Proteomes" id="UP001295469">
    <property type="component" value="Chromosome C06"/>
</dbReference>
<reference evidence="1" key="1">
    <citation type="submission" date="2021-01" db="EMBL/GenBank/DDBJ databases">
        <authorList>
            <consortium name="Genoscope - CEA"/>
            <person name="William W."/>
        </authorList>
    </citation>
    <scope>NUCLEOTIDE SEQUENCE</scope>
</reference>
<dbReference type="AlphaFoldDB" id="A0A816QWZ9"/>
<evidence type="ECO:0000313" key="1">
    <source>
        <dbReference type="EMBL" id="CAF2064291.1"/>
    </source>
</evidence>
<accession>A0A816QWZ9</accession>